<sequence>MPQVLAHVCGGAATQVGAQIVEGGVAVQRVQAQAPAVCQTVFELAEDRGGVLVPVVPVVAQIGAAAQVQVAAIGRRGDAGPGVAVGAALP</sequence>
<accession>A0A645IDU8</accession>
<reference evidence="1" key="1">
    <citation type="submission" date="2019-08" db="EMBL/GenBank/DDBJ databases">
        <authorList>
            <person name="Kucharzyk K."/>
            <person name="Murdoch R.W."/>
            <person name="Higgins S."/>
            <person name="Loffler F."/>
        </authorList>
    </citation>
    <scope>NUCLEOTIDE SEQUENCE</scope>
</reference>
<proteinExistence type="predicted"/>
<comment type="caution">
    <text evidence="1">The sequence shown here is derived from an EMBL/GenBank/DDBJ whole genome shotgun (WGS) entry which is preliminary data.</text>
</comment>
<name>A0A645IDU8_9ZZZZ</name>
<dbReference type="AlphaFoldDB" id="A0A645IDU8"/>
<organism evidence="1">
    <name type="scientific">bioreactor metagenome</name>
    <dbReference type="NCBI Taxonomy" id="1076179"/>
    <lineage>
        <taxon>unclassified sequences</taxon>
        <taxon>metagenomes</taxon>
        <taxon>ecological metagenomes</taxon>
    </lineage>
</organism>
<protein>
    <submittedName>
        <fullName evidence="1">Uncharacterized protein</fullName>
    </submittedName>
</protein>
<dbReference type="EMBL" id="VSSQ01112825">
    <property type="protein sequence ID" value="MPN49511.1"/>
    <property type="molecule type" value="Genomic_DNA"/>
</dbReference>
<evidence type="ECO:0000313" key="1">
    <source>
        <dbReference type="EMBL" id="MPN49511.1"/>
    </source>
</evidence>
<gene>
    <name evidence="1" type="ORF">SDC9_197132</name>
</gene>